<evidence type="ECO:0000259" key="9">
    <source>
        <dbReference type="Pfam" id="PF03941"/>
    </source>
</evidence>
<evidence type="ECO:0000256" key="4">
    <source>
        <dbReference type="ARBA" id="ARBA00022490"/>
    </source>
</evidence>
<feature type="region of interest" description="Disordered" evidence="8">
    <location>
        <begin position="680"/>
        <end position="702"/>
    </location>
</feature>
<keyword evidence="5" id="KW-0159">Chromosome partition</keyword>
<dbReference type="PANTHER" id="PTHR13142:SF1">
    <property type="entry name" value="INNER CENTROMERE PROTEIN"/>
    <property type="match status" value="1"/>
</dbReference>
<feature type="region of interest" description="Disordered" evidence="8">
    <location>
        <begin position="612"/>
        <end position="632"/>
    </location>
</feature>
<feature type="region of interest" description="Disordered" evidence="8">
    <location>
        <begin position="555"/>
        <end position="580"/>
    </location>
</feature>
<dbReference type="Pfam" id="PF03941">
    <property type="entry name" value="INCENP_ARK-bind"/>
    <property type="match status" value="1"/>
</dbReference>
<dbReference type="GO" id="GO:0051257">
    <property type="term" value="P:meiotic spindle midzone assembly"/>
    <property type="evidence" value="ECO:0007669"/>
    <property type="project" value="TreeGrafter"/>
</dbReference>
<evidence type="ECO:0000256" key="7">
    <source>
        <dbReference type="ARBA" id="ARBA00023242"/>
    </source>
</evidence>
<comment type="similarity">
    <text evidence="3">Belongs to the INCENP family.</text>
</comment>
<feature type="region of interest" description="Disordered" evidence="8">
    <location>
        <begin position="180"/>
        <end position="205"/>
    </location>
</feature>
<feature type="region of interest" description="Disordered" evidence="8">
    <location>
        <begin position="410"/>
        <end position="437"/>
    </location>
</feature>
<proteinExistence type="inferred from homology"/>
<sequence>MPPKRRVKATRGKTKAIAQDLPVPDFTPLLNIMDFNKLDRILEKTLAKHFYNELETAMNELVEQKQRFKGIVSTYLGENKVPYTPKKNPPGALAWRQIGEHKALNFESDDDITDDGEASMLRNAPELRNVSPILPARRVLLLNKNAGLTPNRSCDLFVESPQTSRLKTPMRVTPKLCDLPRQAGVVPSPRPIPTRKTPATRERRKTPEFPPHFVMIEPIDPNLLPKQSNGVDAKRELETISTISCSTTSIPNTVSTFTGVGPSRLPRNFAKPAKRIEDDKTVKVKQIEEKLNHAVQNHEEILKEKAERARRDREERTRRVEMNNRRKQQQDQEQIQETKARELKLREFQAVQMQQQSLTPKSLRLNTYGTTTTQNTRIPVLTPGRQAIPVKKTKQDAASPFTFPAQSPVFVSQQNTRRKQPKPNTQANSHSKQELKKINVEAKRQIDIQKALEAERVRRAQEERDRIRREREREAERIRMEEERRARAEEVLRLEEERREAERRIQEEQQFAVAEEESMIIDSDERIINPEEENDADDDSAMDLTELIQELSMVDTQDDDGDGKENNAPQPIAKPLLPQSLNKTLEKVTAANKSSYDITPAKVFLPSTAENYNVNDLSSSDSTDDEDRPRKTIPQWARSSNLVPYVRKIDKTLNVAARSQHFGTIQAPNIVELFPSKKKYPPRTSSAIWTSPLSNPTPGYSRYQQYVSNASKYN</sequence>
<dbReference type="GO" id="GO:0051310">
    <property type="term" value="P:metaphase chromosome alignment"/>
    <property type="evidence" value="ECO:0007669"/>
    <property type="project" value="TreeGrafter"/>
</dbReference>
<evidence type="ECO:0000256" key="5">
    <source>
        <dbReference type="ARBA" id="ARBA00022829"/>
    </source>
</evidence>
<evidence type="ECO:0000256" key="8">
    <source>
        <dbReference type="SAM" id="MobiDB-lite"/>
    </source>
</evidence>
<dbReference type="GO" id="GO:0032133">
    <property type="term" value="C:chromosome passenger complex"/>
    <property type="evidence" value="ECO:0007669"/>
    <property type="project" value="TreeGrafter"/>
</dbReference>
<organism evidence="10 11">
    <name type="scientific">Acrobeloides nanus</name>
    <dbReference type="NCBI Taxonomy" id="290746"/>
    <lineage>
        <taxon>Eukaryota</taxon>
        <taxon>Metazoa</taxon>
        <taxon>Ecdysozoa</taxon>
        <taxon>Nematoda</taxon>
        <taxon>Chromadorea</taxon>
        <taxon>Rhabditida</taxon>
        <taxon>Tylenchina</taxon>
        <taxon>Cephalobomorpha</taxon>
        <taxon>Cephaloboidea</taxon>
        <taxon>Cephalobidae</taxon>
        <taxon>Acrobeloides</taxon>
    </lineage>
</organism>
<dbReference type="GO" id="GO:1990385">
    <property type="term" value="C:meiotic spindle midzone"/>
    <property type="evidence" value="ECO:0007669"/>
    <property type="project" value="TreeGrafter"/>
</dbReference>
<dbReference type="PANTHER" id="PTHR13142">
    <property type="entry name" value="INNER CENTROMERE PROTEIN"/>
    <property type="match status" value="1"/>
</dbReference>
<name>A0A914DD45_9BILA</name>
<comment type="subcellular location">
    <subcellularLocation>
        <location evidence="2">Cytoplasm</location>
        <location evidence="2">Cytoskeleton</location>
        <location evidence="2">Spindle</location>
    </subcellularLocation>
    <subcellularLocation>
        <location evidence="1">Nucleus</location>
    </subcellularLocation>
</comment>
<feature type="region of interest" description="Disordered" evidence="8">
    <location>
        <begin position="296"/>
        <end position="336"/>
    </location>
</feature>
<keyword evidence="7" id="KW-0539">Nucleus</keyword>
<evidence type="ECO:0000313" key="10">
    <source>
        <dbReference type="Proteomes" id="UP000887540"/>
    </source>
</evidence>
<accession>A0A914DD45</accession>
<evidence type="ECO:0000313" key="11">
    <source>
        <dbReference type="WBParaSite" id="ACRNAN_scaffold2370.g19718.t1"/>
    </source>
</evidence>
<dbReference type="WBParaSite" id="ACRNAN_scaffold2370.g19718.t1">
    <property type="protein sequence ID" value="ACRNAN_scaffold2370.g19718.t1"/>
    <property type="gene ID" value="ACRNAN_scaffold2370.g19718"/>
</dbReference>
<evidence type="ECO:0000256" key="6">
    <source>
        <dbReference type="ARBA" id="ARBA00023212"/>
    </source>
</evidence>
<dbReference type="GO" id="GO:0000281">
    <property type="term" value="P:mitotic cytokinesis"/>
    <property type="evidence" value="ECO:0007669"/>
    <property type="project" value="TreeGrafter"/>
</dbReference>
<dbReference type="GO" id="GO:0000776">
    <property type="term" value="C:kinetochore"/>
    <property type="evidence" value="ECO:0007669"/>
    <property type="project" value="TreeGrafter"/>
</dbReference>
<keyword evidence="6" id="KW-0206">Cytoskeleton</keyword>
<feature type="domain" description="Inner centromere protein ARK-binding" evidence="9">
    <location>
        <begin position="616"/>
        <end position="674"/>
    </location>
</feature>
<dbReference type="GO" id="GO:0030496">
    <property type="term" value="C:midbody"/>
    <property type="evidence" value="ECO:0007669"/>
    <property type="project" value="TreeGrafter"/>
</dbReference>
<evidence type="ECO:0000256" key="2">
    <source>
        <dbReference type="ARBA" id="ARBA00004186"/>
    </source>
</evidence>
<evidence type="ECO:0000256" key="3">
    <source>
        <dbReference type="ARBA" id="ARBA00010042"/>
    </source>
</evidence>
<dbReference type="GO" id="GO:0005634">
    <property type="term" value="C:nucleus"/>
    <property type="evidence" value="ECO:0007669"/>
    <property type="project" value="UniProtKB-SubCell"/>
</dbReference>
<keyword evidence="10" id="KW-1185">Reference proteome</keyword>
<protein>
    <submittedName>
        <fullName evidence="11">Inner centromere protein ARK-binding domain-containing protein</fullName>
    </submittedName>
</protein>
<reference evidence="11" key="1">
    <citation type="submission" date="2022-11" db="UniProtKB">
        <authorList>
            <consortium name="WormBaseParasite"/>
        </authorList>
    </citation>
    <scope>IDENTIFICATION</scope>
</reference>
<keyword evidence="4" id="KW-0963">Cytoplasm</keyword>
<dbReference type="InterPro" id="IPR005635">
    <property type="entry name" value="Inner_centromere_prot_ARK-bd"/>
</dbReference>
<feature type="compositionally biased region" description="Polar residues" evidence="8">
    <location>
        <begin position="683"/>
        <end position="702"/>
    </location>
</feature>
<dbReference type="Proteomes" id="UP000887540">
    <property type="component" value="Unplaced"/>
</dbReference>
<evidence type="ECO:0000256" key="1">
    <source>
        <dbReference type="ARBA" id="ARBA00004123"/>
    </source>
</evidence>
<dbReference type="AlphaFoldDB" id="A0A914DD45"/>